<sequence length="108" mass="12552">MYIYYIYVNKYDILFYFLKLANCKSKACDDIDKIKDFVFIFQSISEDCMKSNNEIVVLQFFGFAIHVICFVVAKAHFVDSIDLQIEIISNMSMQLVYAAVILSFQQVG</sequence>
<evidence type="ECO:0000313" key="3">
    <source>
        <dbReference type="Proteomes" id="UP000023152"/>
    </source>
</evidence>
<reference evidence="2 3" key="1">
    <citation type="journal article" date="2013" name="Curr. Biol.">
        <title>The Genome of the Foraminiferan Reticulomyxa filosa.</title>
        <authorList>
            <person name="Glockner G."/>
            <person name="Hulsmann N."/>
            <person name="Schleicher M."/>
            <person name="Noegel A.A."/>
            <person name="Eichinger L."/>
            <person name="Gallinger C."/>
            <person name="Pawlowski J."/>
            <person name="Sierra R."/>
            <person name="Euteneuer U."/>
            <person name="Pillet L."/>
            <person name="Moustafa A."/>
            <person name="Platzer M."/>
            <person name="Groth M."/>
            <person name="Szafranski K."/>
            <person name="Schliwa M."/>
        </authorList>
    </citation>
    <scope>NUCLEOTIDE SEQUENCE [LARGE SCALE GENOMIC DNA]</scope>
</reference>
<evidence type="ECO:0000313" key="2">
    <source>
        <dbReference type="EMBL" id="ETO14369.1"/>
    </source>
</evidence>
<comment type="caution">
    <text evidence="2">The sequence shown here is derived from an EMBL/GenBank/DDBJ whole genome shotgun (WGS) entry which is preliminary data.</text>
</comment>
<accession>X6MKM0</accession>
<name>X6MKM0_RETFI</name>
<keyword evidence="1" id="KW-0812">Transmembrane</keyword>
<protein>
    <submittedName>
        <fullName evidence="2">Uncharacterized protein</fullName>
    </submittedName>
</protein>
<feature type="transmembrane region" description="Helical" evidence="1">
    <location>
        <begin position="55"/>
        <end position="77"/>
    </location>
</feature>
<keyword evidence="1" id="KW-1133">Transmembrane helix</keyword>
<dbReference type="AlphaFoldDB" id="X6MKM0"/>
<keyword evidence="1" id="KW-0472">Membrane</keyword>
<evidence type="ECO:0000256" key="1">
    <source>
        <dbReference type="SAM" id="Phobius"/>
    </source>
</evidence>
<organism evidence="2 3">
    <name type="scientific">Reticulomyxa filosa</name>
    <dbReference type="NCBI Taxonomy" id="46433"/>
    <lineage>
        <taxon>Eukaryota</taxon>
        <taxon>Sar</taxon>
        <taxon>Rhizaria</taxon>
        <taxon>Retaria</taxon>
        <taxon>Foraminifera</taxon>
        <taxon>Monothalamids</taxon>
        <taxon>Reticulomyxidae</taxon>
        <taxon>Reticulomyxa</taxon>
    </lineage>
</organism>
<feature type="transmembrane region" description="Helical" evidence="1">
    <location>
        <begin position="83"/>
        <end position="104"/>
    </location>
</feature>
<proteinExistence type="predicted"/>
<dbReference type="EMBL" id="ASPP01020069">
    <property type="protein sequence ID" value="ETO14369.1"/>
    <property type="molecule type" value="Genomic_DNA"/>
</dbReference>
<keyword evidence="3" id="KW-1185">Reference proteome</keyword>
<dbReference type="Proteomes" id="UP000023152">
    <property type="component" value="Unassembled WGS sequence"/>
</dbReference>
<gene>
    <name evidence="2" type="ORF">RFI_22998</name>
</gene>